<dbReference type="EMBL" id="CP026952">
    <property type="protein sequence ID" value="AWB93766.1"/>
    <property type="molecule type" value="Genomic_DNA"/>
</dbReference>
<gene>
    <name evidence="1" type="ORF">C3E78_16960</name>
</gene>
<dbReference type="PANTHER" id="PTHR38479:SF2">
    <property type="entry name" value="WINGED HELIX DNA-BINDING DOMAIN-CONTAINING PROTEIN"/>
    <property type="match status" value="1"/>
</dbReference>
<reference evidence="2" key="1">
    <citation type="submission" date="2018-01" db="EMBL/GenBank/DDBJ databases">
        <authorList>
            <person name="Li J."/>
        </authorList>
    </citation>
    <scope>NUCLEOTIDE SEQUENCE [LARGE SCALE GENOMIC DNA]</scope>
    <source>
        <strain evidence="2">592</strain>
    </source>
</reference>
<organism evidence="1 2">
    <name type="scientific">Aeromicrobium chenweiae</name>
    <dbReference type="NCBI Taxonomy" id="2079793"/>
    <lineage>
        <taxon>Bacteria</taxon>
        <taxon>Bacillati</taxon>
        <taxon>Actinomycetota</taxon>
        <taxon>Actinomycetes</taxon>
        <taxon>Propionibacteriales</taxon>
        <taxon>Nocardioidaceae</taxon>
        <taxon>Aeromicrobium</taxon>
    </lineage>
</organism>
<dbReference type="Proteomes" id="UP000244384">
    <property type="component" value="Chromosome"/>
</dbReference>
<proteinExistence type="predicted"/>
<accession>A0A5F2ELQ2</accession>
<dbReference type="OrthoDB" id="9148135at2"/>
<accession>A0A2S0WR05</accession>
<dbReference type="InterPro" id="IPR009351">
    <property type="entry name" value="AlkZ-like"/>
</dbReference>
<evidence type="ECO:0000313" key="1">
    <source>
        <dbReference type="EMBL" id="AWB93766.1"/>
    </source>
</evidence>
<dbReference type="AlphaFoldDB" id="A0A2S0WR05"/>
<dbReference type="PANTHER" id="PTHR38479">
    <property type="entry name" value="LMO0824 PROTEIN"/>
    <property type="match status" value="1"/>
</dbReference>
<dbReference type="KEGG" id="aez:C3E78_16960"/>
<dbReference type="Pfam" id="PF06224">
    <property type="entry name" value="AlkZ-like"/>
    <property type="match status" value="1"/>
</dbReference>
<protein>
    <submittedName>
        <fullName evidence="1">Uncharacterized protein</fullName>
    </submittedName>
</protein>
<name>A0A2S0WR05_9ACTN</name>
<sequence length="398" mass="43118">MHRFDDAERRRRLGVRHRLAPGARDADVAAAAASVVALHGTDPASTFLAARARTDGVEVADVERALYDDRSIVRVLAMRRTVFAVPVRDVPVVRAGAGADVARDERRKLLVLLEAAGVRDVEPWLGEVERVAVDHVRAAGEVTSAELAALDERLATRVVLSAGSRFETTQKIASRLLTILSADGGVVRTRPRGSWTSSQFRWSTLDLWAPQATATIDPVEAEATLARLWLARFGPASPDDLTWWTGWTKTRTRRALAAAGAVEVDLAGAPAVALPDDLESTPDVEPWGALLPALDPTTMGWKQRDWYLGEHGKALFDVNGNAGPTIWWDGRVVGGWAHLPSGDIAMTLLDDVGAEGRTALENEADRLTTWIGDVRLTARSRGYSPVEKSLLGRTDGRA</sequence>
<dbReference type="RefSeq" id="WP_108580448.1">
    <property type="nucleotide sequence ID" value="NZ_CP026952.1"/>
</dbReference>
<evidence type="ECO:0000313" key="2">
    <source>
        <dbReference type="Proteomes" id="UP000244384"/>
    </source>
</evidence>
<keyword evidence="2" id="KW-1185">Reference proteome</keyword>